<dbReference type="AlphaFoldDB" id="A0A2M4CFP0"/>
<protein>
    <submittedName>
        <fullName evidence="2">Putative secreted protein</fullName>
    </submittedName>
</protein>
<evidence type="ECO:0000256" key="1">
    <source>
        <dbReference type="SAM" id="SignalP"/>
    </source>
</evidence>
<proteinExistence type="predicted"/>
<feature type="signal peptide" evidence="1">
    <location>
        <begin position="1"/>
        <end position="19"/>
    </location>
</feature>
<dbReference type="EMBL" id="GGFJ01015019">
    <property type="protein sequence ID" value="MBW64160.1"/>
    <property type="molecule type" value="Transcribed_RNA"/>
</dbReference>
<sequence length="66" mass="7332">MLPAKLGTLCGTLRIAVMAASSVASFTRVVFCFRKEFLPFAIDLHAARIYSGAKGLEDRKHKQEVY</sequence>
<keyword evidence="1" id="KW-0732">Signal</keyword>
<organism evidence="2">
    <name type="scientific">Anopheles marajoara</name>
    <dbReference type="NCBI Taxonomy" id="58244"/>
    <lineage>
        <taxon>Eukaryota</taxon>
        <taxon>Metazoa</taxon>
        <taxon>Ecdysozoa</taxon>
        <taxon>Arthropoda</taxon>
        <taxon>Hexapoda</taxon>
        <taxon>Insecta</taxon>
        <taxon>Pterygota</taxon>
        <taxon>Neoptera</taxon>
        <taxon>Endopterygota</taxon>
        <taxon>Diptera</taxon>
        <taxon>Nematocera</taxon>
        <taxon>Culicoidea</taxon>
        <taxon>Culicidae</taxon>
        <taxon>Anophelinae</taxon>
        <taxon>Anopheles</taxon>
    </lineage>
</organism>
<evidence type="ECO:0000313" key="2">
    <source>
        <dbReference type="EMBL" id="MBW64160.1"/>
    </source>
</evidence>
<name>A0A2M4CFP0_9DIPT</name>
<accession>A0A2M4CFP0</accession>
<feature type="chain" id="PRO_5014720906" evidence="1">
    <location>
        <begin position="20"/>
        <end position="66"/>
    </location>
</feature>
<reference evidence="2" key="1">
    <citation type="submission" date="2018-01" db="EMBL/GenBank/DDBJ databases">
        <title>An insight into the sialome of Amazonian anophelines.</title>
        <authorList>
            <person name="Ribeiro J.M."/>
            <person name="Scarpassa V."/>
            <person name="Calvo E."/>
        </authorList>
    </citation>
    <scope>NUCLEOTIDE SEQUENCE</scope>
    <source>
        <tissue evidence="2">Salivary glands</tissue>
    </source>
</reference>